<dbReference type="PROSITE" id="PS00383">
    <property type="entry name" value="TYR_PHOSPHATASE_1"/>
    <property type="match status" value="1"/>
</dbReference>
<dbReference type="InterPro" id="IPR000387">
    <property type="entry name" value="Tyr_Pase_dom"/>
</dbReference>
<sequence>MATSAVEDGPALAYNLADVLETDMTIPIAGPALTYFLSQAPFLPIPGILNLRDLGLSAPSYIRPNLLFRSGALASPLPLSSSISLKDTLGVKLLLDLRSEREIARAPEPILDGVENLWVQSERAPTPISFQGFEGKGAKEGYTRMYEEVLEIHKGSFGRALEWVRDGRGAVLFHCSAGKDRTGVLAAIFLALAGAPKDIIAHDYALSRIGIEPGREALIQMLRALNKEWSEETPGIREYSQVKAEFMEGMLEMMNVKYGGVEGYVRGLGFGDEDLVKIRGVLKGEGET</sequence>
<dbReference type="PANTHER" id="PTHR31126:SF1">
    <property type="entry name" value="TYROSINE SPECIFIC PROTEIN PHOSPHATASES DOMAIN-CONTAINING PROTEIN"/>
    <property type="match status" value="1"/>
</dbReference>
<dbReference type="SUPFAM" id="SSF52799">
    <property type="entry name" value="(Phosphotyrosine protein) phosphatases II"/>
    <property type="match status" value="1"/>
</dbReference>
<name>A0A6A6Y008_9PLEO</name>
<evidence type="ECO:0000259" key="1">
    <source>
        <dbReference type="PROSITE" id="PS50056"/>
    </source>
</evidence>
<gene>
    <name evidence="2" type="ORF">K505DRAFT_369712</name>
</gene>
<organism evidence="2 3">
    <name type="scientific">Melanomma pulvis-pyrius CBS 109.77</name>
    <dbReference type="NCBI Taxonomy" id="1314802"/>
    <lineage>
        <taxon>Eukaryota</taxon>
        <taxon>Fungi</taxon>
        <taxon>Dikarya</taxon>
        <taxon>Ascomycota</taxon>
        <taxon>Pezizomycotina</taxon>
        <taxon>Dothideomycetes</taxon>
        <taxon>Pleosporomycetidae</taxon>
        <taxon>Pleosporales</taxon>
        <taxon>Melanommataceae</taxon>
        <taxon>Melanomma</taxon>
    </lineage>
</organism>
<evidence type="ECO:0000313" key="3">
    <source>
        <dbReference type="Proteomes" id="UP000799757"/>
    </source>
</evidence>
<protein>
    <recommendedName>
        <fullName evidence="1">Tyrosine specific protein phosphatases domain-containing protein</fullName>
    </recommendedName>
</protein>
<dbReference type="PANTHER" id="PTHR31126">
    <property type="entry name" value="TYROSINE-PROTEIN PHOSPHATASE"/>
    <property type="match status" value="1"/>
</dbReference>
<proteinExistence type="predicted"/>
<dbReference type="GO" id="GO:0004721">
    <property type="term" value="F:phosphoprotein phosphatase activity"/>
    <property type="evidence" value="ECO:0007669"/>
    <property type="project" value="InterPro"/>
</dbReference>
<keyword evidence="3" id="KW-1185">Reference proteome</keyword>
<dbReference type="PROSITE" id="PS50056">
    <property type="entry name" value="TYR_PHOSPHATASE_2"/>
    <property type="match status" value="1"/>
</dbReference>
<dbReference type="AlphaFoldDB" id="A0A6A6Y008"/>
<dbReference type="InterPro" id="IPR029021">
    <property type="entry name" value="Prot-tyrosine_phosphatase-like"/>
</dbReference>
<dbReference type="Gene3D" id="3.90.190.10">
    <property type="entry name" value="Protein tyrosine phosphatase superfamily"/>
    <property type="match status" value="1"/>
</dbReference>
<dbReference type="EMBL" id="MU001738">
    <property type="protein sequence ID" value="KAF2801177.1"/>
    <property type="molecule type" value="Genomic_DNA"/>
</dbReference>
<evidence type="ECO:0000313" key="2">
    <source>
        <dbReference type="EMBL" id="KAF2801177.1"/>
    </source>
</evidence>
<dbReference type="InterPro" id="IPR026893">
    <property type="entry name" value="Tyr/Ser_Pase_IphP-type"/>
</dbReference>
<dbReference type="Pfam" id="PF13350">
    <property type="entry name" value="Y_phosphatase3"/>
    <property type="match status" value="1"/>
</dbReference>
<dbReference type="OrthoDB" id="449382at2759"/>
<accession>A0A6A6Y008</accession>
<dbReference type="InterPro" id="IPR016130">
    <property type="entry name" value="Tyr_Pase_AS"/>
</dbReference>
<reference evidence="2" key="1">
    <citation type="journal article" date="2020" name="Stud. Mycol.">
        <title>101 Dothideomycetes genomes: a test case for predicting lifestyles and emergence of pathogens.</title>
        <authorList>
            <person name="Haridas S."/>
            <person name="Albert R."/>
            <person name="Binder M."/>
            <person name="Bloem J."/>
            <person name="Labutti K."/>
            <person name="Salamov A."/>
            <person name="Andreopoulos B."/>
            <person name="Baker S."/>
            <person name="Barry K."/>
            <person name="Bills G."/>
            <person name="Bluhm B."/>
            <person name="Cannon C."/>
            <person name="Castanera R."/>
            <person name="Culley D."/>
            <person name="Daum C."/>
            <person name="Ezra D."/>
            <person name="Gonzalez J."/>
            <person name="Henrissat B."/>
            <person name="Kuo A."/>
            <person name="Liang C."/>
            <person name="Lipzen A."/>
            <person name="Lutzoni F."/>
            <person name="Magnuson J."/>
            <person name="Mondo S."/>
            <person name="Nolan M."/>
            <person name="Ohm R."/>
            <person name="Pangilinan J."/>
            <person name="Park H.-J."/>
            <person name="Ramirez L."/>
            <person name="Alfaro M."/>
            <person name="Sun H."/>
            <person name="Tritt A."/>
            <person name="Yoshinaga Y."/>
            <person name="Zwiers L.-H."/>
            <person name="Turgeon B."/>
            <person name="Goodwin S."/>
            <person name="Spatafora J."/>
            <person name="Crous P."/>
            <person name="Grigoriev I."/>
        </authorList>
    </citation>
    <scope>NUCLEOTIDE SEQUENCE</scope>
    <source>
        <strain evidence="2">CBS 109.77</strain>
    </source>
</reference>
<feature type="domain" description="Tyrosine specific protein phosphatases" evidence="1">
    <location>
        <begin position="140"/>
        <end position="190"/>
    </location>
</feature>
<dbReference type="Proteomes" id="UP000799757">
    <property type="component" value="Unassembled WGS sequence"/>
</dbReference>